<evidence type="ECO:0000256" key="8">
    <source>
        <dbReference type="ARBA" id="ARBA00022962"/>
    </source>
</evidence>
<protein>
    <recommendedName>
        <fullName evidence="9">Hydrogenobyrinate a,c-diamide synthase</fullName>
        <ecNumber evidence="9">6.3.5.9</ecNumber>
    </recommendedName>
    <alternativeName>
        <fullName evidence="9">Hydrogenobyrinic acid a,c-diamide synthase</fullName>
    </alternativeName>
</protein>
<feature type="site" description="Increases nucleophilicity of active site Cys" evidence="9">
    <location>
        <position position="433"/>
    </location>
</feature>
<feature type="domain" description="CobQ/CobB/MinD/ParA nucleotide binding" evidence="10">
    <location>
        <begin position="7"/>
        <end position="192"/>
    </location>
</feature>
<keyword evidence="13" id="KW-1185">Reference proteome</keyword>
<evidence type="ECO:0000259" key="10">
    <source>
        <dbReference type="Pfam" id="PF01656"/>
    </source>
</evidence>
<dbReference type="CDD" id="cd05388">
    <property type="entry name" value="CobB_N"/>
    <property type="match status" value="1"/>
</dbReference>
<evidence type="ECO:0000256" key="9">
    <source>
        <dbReference type="HAMAP-Rule" id="MF_00027"/>
    </source>
</evidence>
<keyword evidence="7 9" id="KW-0460">Magnesium</keyword>
<name>A0A370L876_9HYPH</name>
<comment type="pathway">
    <text evidence="9">Cofactor biosynthesis; adenosylcobalamin biosynthesis; cob(II)yrinate a,c-diamide from precorrin-2 (aerobic route): step 9/10.</text>
</comment>
<evidence type="ECO:0000313" key="12">
    <source>
        <dbReference type="EMBL" id="RDJ26247.1"/>
    </source>
</evidence>
<comment type="function">
    <text evidence="9">Catalyzes the ATP-dependent amidation of the two carboxylate groups at positions a and c of hydrogenobyrinate, using either L-glutamine or ammonia as the nitrogen source.</text>
</comment>
<dbReference type="GO" id="GO:0043802">
    <property type="term" value="F:hydrogenobyrinic acid a,c-diamide synthase (glutamine-hydrolysing) activity"/>
    <property type="evidence" value="ECO:0007669"/>
    <property type="project" value="UniProtKB-UniRule"/>
</dbReference>
<keyword evidence="6 9" id="KW-0067">ATP-binding</keyword>
<comment type="cofactor">
    <cofactor evidence="1 9">
        <name>Mg(2+)</name>
        <dbReference type="ChEBI" id="CHEBI:18420"/>
    </cofactor>
</comment>
<comment type="domain">
    <text evidence="9">Comprises of two domains. The C-terminal domain contains the binding site for glutamine and catalyzes the hydrolysis of this substrate to glutamate and ammonia. The N-terminal domain is anticipated to bind ATP and hydrogenobyrinate and catalyzes the ultimate synthesis of the diamide product. The ammonia produced via the glutaminase domain is probably translocated to the adjacent domain via a molecular tunnel, where it reacts with an activated intermediate.</text>
</comment>
<dbReference type="HAMAP" id="MF_00027">
    <property type="entry name" value="CobB_CbiA"/>
    <property type="match status" value="1"/>
</dbReference>
<dbReference type="PANTHER" id="PTHR43873:SF1">
    <property type="entry name" value="COBYRINATE A,C-DIAMIDE SYNTHASE"/>
    <property type="match status" value="1"/>
</dbReference>
<keyword evidence="3 9" id="KW-0169">Cobalamin biosynthesis</keyword>
<sequence>MNARGLLVAAPRSGSGKTTITLGLQRALVKRGLTVRGLKCGPDYIDPAFHAAATGAPSANLDSYAMPDTLLRQIAGAATQGADIVIAEGSMGLFDGVPGPEGHTGASADIAAFFGWPVLLVIDVSGQAQSAAAVALGCMRYDERIKVAGVILNKVASERHRRLACAGMARIGLPVLGALPREASLILPERHLGLVQAGETEDLHARLDALAEAVSAAVDLDAVIAAAGPTMLPAGSNAAPALPAPGQRIAIARDAAFSFVYPHVEAGWRAAGATLVAFSPLADEAPPEDCDACWLPGGYPELHAGRLAAASTFLSGLRSFAETRPVHGECGGYMVLGKSLIDADGVSHVMAGLLSVETSFAKRKMNLGYRRAVIEANGPLGKAGQALTGHEFHYATIVSQGDDASFAAVTDPHGSAPAPAGSRRGNVTGSFFHAIASLPAQV</sequence>
<dbReference type="AlphaFoldDB" id="A0A370L876"/>
<comment type="similarity">
    <text evidence="9">Belongs to the CobB/CbiA family.</text>
</comment>
<proteinExistence type="inferred from homology"/>
<dbReference type="InterPro" id="IPR027417">
    <property type="entry name" value="P-loop_NTPase"/>
</dbReference>
<comment type="miscellaneous">
    <text evidence="9">The a and c carboxylates of hydrogenobyrinate are activated for nucleophilic attack via formation of a phosphorylated intermediate by ATP. CobB catalyzes first the amidation of the c-carboxylate, and then that of the a-carboxylate.</text>
</comment>
<feature type="domain" description="CobB/CobQ-like glutamine amidotransferase" evidence="11">
    <location>
        <begin position="248"/>
        <end position="436"/>
    </location>
</feature>
<evidence type="ECO:0000256" key="1">
    <source>
        <dbReference type="ARBA" id="ARBA00001946"/>
    </source>
</evidence>
<dbReference type="GO" id="GO:0009236">
    <property type="term" value="P:cobalamin biosynthetic process"/>
    <property type="evidence" value="ECO:0007669"/>
    <property type="project" value="UniProtKB-UniRule"/>
</dbReference>
<comment type="similarity">
    <text evidence="2">Belongs to the CobB/CobQ family. CobQ subfamily.</text>
</comment>
<dbReference type="EC" id="6.3.5.9" evidence="9"/>
<dbReference type="UniPathway" id="UPA00148">
    <property type="reaction ID" value="UER00220"/>
</dbReference>
<dbReference type="GO" id="GO:0005524">
    <property type="term" value="F:ATP binding"/>
    <property type="evidence" value="ECO:0007669"/>
    <property type="project" value="UniProtKB-UniRule"/>
</dbReference>
<dbReference type="Proteomes" id="UP000255207">
    <property type="component" value="Unassembled WGS sequence"/>
</dbReference>
<keyword evidence="5 9" id="KW-0547">Nucleotide-binding</keyword>
<reference evidence="13" key="1">
    <citation type="submission" date="2018-07" db="EMBL/GenBank/DDBJ databases">
        <authorList>
            <person name="Safronova V.I."/>
            <person name="Chirak E.R."/>
            <person name="Sazanova A.L."/>
        </authorList>
    </citation>
    <scope>NUCLEOTIDE SEQUENCE [LARGE SCALE GENOMIC DNA]</scope>
    <source>
        <strain evidence="13">RCAM04685</strain>
    </source>
</reference>
<dbReference type="InterPro" id="IPR002586">
    <property type="entry name" value="CobQ/CobB/MinD/ParA_Nub-bd_dom"/>
</dbReference>
<gene>
    <name evidence="9" type="primary">cobB</name>
    <name evidence="12" type="ORF">DWE98_10490</name>
</gene>
<dbReference type="Pfam" id="PF01656">
    <property type="entry name" value="CbiA"/>
    <property type="match status" value="1"/>
</dbReference>
<feature type="active site" description="Nucleophile" evidence="9">
    <location>
        <position position="330"/>
    </location>
</feature>
<dbReference type="InterPro" id="IPR004484">
    <property type="entry name" value="CbiA/CobB_synth"/>
</dbReference>
<evidence type="ECO:0000259" key="11">
    <source>
        <dbReference type="Pfam" id="PF07685"/>
    </source>
</evidence>
<dbReference type="Gene3D" id="3.40.50.300">
    <property type="entry name" value="P-loop containing nucleotide triphosphate hydrolases"/>
    <property type="match status" value="1"/>
</dbReference>
<comment type="catalytic activity">
    <reaction evidence="9">
        <text>hydrogenobyrinate + 2 L-glutamine + 2 ATP + 2 H2O = hydrogenobyrinate a,c-diamide + 2 L-glutamate + 2 ADP + 2 phosphate + 2 H(+)</text>
        <dbReference type="Rhea" id="RHEA:12544"/>
        <dbReference type="ChEBI" id="CHEBI:15377"/>
        <dbReference type="ChEBI" id="CHEBI:15378"/>
        <dbReference type="ChEBI" id="CHEBI:29985"/>
        <dbReference type="ChEBI" id="CHEBI:30616"/>
        <dbReference type="ChEBI" id="CHEBI:43474"/>
        <dbReference type="ChEBI" id="CHEBI:58359"/>
        <dbReference type="ChEBI" id="CHEBI:77873"/>
        <dbReference type="ChEBI" id="CHEBI:77874"/>
        <dbReference type="ChEBI" id="CHEBI:456216"/>
        <dbReference type="EC" id="6.3.5.9"/>
    </reaction>
</comment>
<comment type="caution">
    <text evidence="12">The sequence shown here is derived from an EMBL/GenBank/DDBJ whole genome shotgun (WGS) entry which is preliminary data.</text>
</comment>
<evidence type="ECO:0000256" key="2">
    <source>
        <dbReference type="ARBA" id="ARBA00006205"/>
    </source>
</evidence>
<dbReference type="PANTHER" id="PTHR43873">
    <property type="entry name" value="COBYRINATE A,C-DIAMIDE SYNTHASE"/>
    <property type="match status" value="1"/>
</dbReference>
<dbReference type="EMBL" id="QQTP01000004">
    <property type="protein sequence ID" value="RDJ26247.1"/>
    <property type="molecule type" value="Genomic_DNA"/>
</dbReference>
<evidence type="ECO:0000256" key="7">
    <source>
        <dbReference type="ARBA" id="ARBA00022842"/>
    </source>
</evidence>
<accession>A0A370L876</accession>
<dbReference type="InterPro" id="IPR029062">
    <property type="entry name" value="Class_I_gatase-like"/>
</dbReference>
<evidence type="ECO:0000256" key="3">
    <source>
        <dbReference type="ARBA" id="ARBA00022573"/>
    </source>
</evidence>
<dbReference type="PROSITE" id="PS51274">
    <property type="entry name" value="GATASE_COBBQ"/>
    <property type="match status" value="1"/>
</dbReference>
<dbReference type="InterPro" id="IPR011698">
    <property type="entry name" value="GATase_3"/>
</dbReference>
<keyword evidence="4 9" id="KW-0436">Ligase</keyword>
<keyword evidence="8 9" id="KW-0315">Glutamine amidotransferase</keyword>
<organism evidence="12 13">
    <name type="scientific">Bosea caraganae</name>
    <dbReference type="NCBI Taxonomy" id="2763117"/>
    <lineage>
        <taxon>Bacteria</taxon>
        <taxon>Pseudomonadati</taxon>
        <taxon>Pseudomonadota</taxon>
        <taxon>Alphaproteobacteria</taxon>
        <taxon>Hyphomicrobiales</taxon>
        <taxon>Boseaceae</taxon>
        <taxon>Bosea</taxon>
    </lineage>
</organism>
<dbReference type="Pfam" id="PF07685">
    <property type="entry name" value="GATase_3"/>
    <property type="match status" value="1"/>
</dbReference>
<dbReference type="Gene3D" id="3.40.50.880">
    <property type="match status" value="1"/>
</dbReference>
<evidence type="ECO:0000256" key="6">
    <source>
        <dbReference type="ARBA" id="ARBA00022840"/>
    </source>
</evidence>
<dbReference type="SUPFAM" id="SSF52540">
    <property type="entry name" value="P-loop containing nucleoside triphosphate hydrolases"/>
    <property type="match status" value="1"/>
</dbReference>
<evidence type="ECO:0000256" key="4">
    <source>
        <dbReference type="ARBA" id="ARBA00022598"/>
    </source>
</evidence>
<dbReference type="RefSeq" id="WP_114829189.1">
    <property type="nucleotide sequence ID" value="NZ_QQTO01000022.1"/>
</dbReference>
<evidence type="ECO:0000313" key="13">
    <source>
        <dbReference type="Proteomes" id="UP000255207"/>
    </source>
</evidence>
<dbReference type="SUPFAM" id="SSF52317">
    <property type="entry name" value="Class I glutamine amidotransferase-like"/>
    <property type="match status" value="1"/>
</dbReference>
<dbReference type="GO" id="GO:0042242">
    <property type="term" value="F:cobyrinic acid a,c-diamide synthase activity"/>
    <property type="evidence" value="ECO:0007669"/>
    <property type="project" value="InterPro"/>
</dbReference>
<evidence type="ECO:0000256" key="5">
    <source>
        <dbReference type="ARBA" id="ARBA00022741"/>
    </source>
</evidence>
<dbReference type="OrthoDB" id="9764035at2"/>
<dbReference type="NCBIfam" id="NF002204">
    <property type="entry name" value="PRK01077.1"/>
    <property type="match status" value="1"/>
</dbReference>
<dbReference type="NCBIfam" id="TIGR00379">
    <property type="entry name" value="cobB"/>
    <property type="match status" value="1"/>
</dbReference>